<name>A0A844FF12_9FIRM</name>
<dbReference type="Pfam" id="PF07726">
    <property type="entry name" value="AAA_3"/>
    <property type="match status" value="1"/>
</dbReference>
<dbReference type="EMBL" id="VULR01000002">
    <property type="protein sequence ID" value="MSS42561.1"/>
    <property type="molecule type" value="Genomic_DNA"/>
</dbReference>
<dbReference type="Proteomes" id="UP000462760">
    <property type="component" value="Unassembled WGS sequence"/>
</dbReference>
<protein>
    <submittedName>
        <fullName evidence="3">MoxR family ATPase</fullName>
    </submittedName>
</protein>
<dbReference type="PANTHER" id="PTHR42759">
    <property type="entry name" value="MOXR FAMILY PROTEIN"/>
    <property type="match status" value="1"/>
</dbReference>
<evidence type="ECO:0000313" key="4">
    <source>
        <dbReference type="Proteomes" id="UP000462760"/>
    </source>
</evidence>
<feature type="domain" description="ATPase AAA-3" evidence="1">
    <location>
        <begin position="35"/>
        <end position="165"/>
    </location>
</feature>
<organism evidence="3 4">
    <name type="scientific">Anaerosalibacter bizertensis</name>
    <dbReference type="NCBI Taxonomy" id="932217"/>
    <lineage>
        <taxon>Bacteria</taxon>
        <taxon>Bacillati</taxon>
        <taxon>Bacillota</taxon>
        <taxon>Tissierellia</taxon>
        <taxon>Tissierellales</taxon>
        <taxon>Sporanaerobacteraceae</taxon>
        <taxon>Anaerosalibacter</taxon>
    </lineage>
</organism>
<dbReference type="Gene3D" id="1.10.8.80">
    <property type="entry name" value="Magnesium chelatase subunit I, C-Terminal domain"/>
    <property type="match status" value="1"/>
</dbReference>
<evidence type="ECO:0000259" key="2">
    <source>
        <dbReference type="Pfam" id="PF17863"/>
    </source>
</evidence>
<dbReference type="GO" id="GO:0005524">
    <property type="term" value="F:ATP binding"/>
    <property type="evidence" value="ECO:0007669"/>
    <property type="project" value="InterPro"/>
</dbReference>
<dbReference type="GO" id="GO:0016887">
    <property type="term" value="F:ATP hydrolysis activity"/>
    <property type="evidence" value="ECO:0007669"/>
    <property type="project" value="InterPro"/>
</dbReference>
<dbReference type="Gene3D" id="3.40.50.300">
    <property type="entry name" value="P-loop containing nucleotide triphosphate hydrolases"/>
    <property type="match status" value="1"/>
</dbReference>
<dbReference type="Pfam" id="PF17863">
    <property type="entry name" value="AAA_lid_2"/>
    <property type="match status" value="1"/>
</dbReference>
<proteinExistence type="predicted"/>
<comment type="caution">
    <text evidence="3">The sequence shown here is derived from an EMBL/GenBank/DDBJ whole genome shotgun (WGS) entry which is preliminary data.</text>
</comment>
<sequence length="315" mass="35308">MLNKSQEVIEEVKKVIVGKDEIVKKVFMAILAKGHILLEDIPGVGKTTLALAFSQVMGLDFNRIQFTPDVVASDIVGFTIYDKEKEKFVYKPGAVMCNLLLGDEINRTSSRTQAALLEVMEEGTVTVDGVTYDVPNPFIVIATQNPIGSYGTQVLPQSQLDRFMLKLSIGYPDFESQVEILRERQSEQPLDNVKQVITKEELLKMQEEVNNIYVSDPILEYITYLTEATRNHPLILQGISPRGALTVSRIAKANAFVSGRDYVVPEDIIDVFIDTCSHRIILEHKSKIANNTAKDILKEILEKIETPDIQKKARA</sequence>
<feature type="domain" description="ChlI/MoxR AAA lid" evidence="2">
    <location>
        <begin position="228"/>
        <end position="300"/>
    </location>
</feature>
<reference evidence="3 4" key="1">
    <citation type="submission" date="2019-08" db="EMBL/GenBank/DDBJ databases">
        <title>In-depth cultivation of the pig gut microbiome towards novel bacterial diversity and tailored functional studies.</title>
        <authorList>
            <person name="Wylensek D."/>
            <person name="Hitch T.C.A."/>
            <person name="Clavel T."/>
        </authorList>
    </citation>
    <scope>NUCLEOTIDE SEQUENCE [LARGE SCALE GENOMIC DNA]</scope>
    <source>
        <strain evidence="3 4">Med78-601-WT-4W-RMD-3</strain>
    </source>
</reference>
<dbReference type="InterPro" id="IPR041628">
    <property type="entry name" value="ChlI/MoxR_AAA_lid"/>
</dbReference>
<dbReference type="InterPro" id="IPR027417">
    <property type="entry name" value="P-loop_NTPase"/>
</dbReference>
<dbReference type="InterPro" id="IPR050764">
    <property type="entry name" value="CbbQ/NirQ/NorQ/GpvN"/>
</dbReference>
<dbReference type="AlphaFoldDB" id="A0A844FF12"/>
<gene>
    <name evidence="3" type="ORF">FYJ27_02265</name>
</gene>
<dbReference type="RefSeq" id="WP_154482525.1">
    <property type="nucleotide sequence ID" value="NZ_JAHLOA010000018.1"/>
</dbReference>
<dbReference type="PANTHER" id="PTHR42759:SF5">
    <property type="entry name" value="METHANOL DEHYDROGENASE REGULATOR"/>
    <property type="match status" value="1"/>
</dbReference>
<dbReference type="PIRSF" id="PIRSF002849">
    <property type="entry name" value="AAA_ATPase_chaperone_MoxR_prd"/>
    <property type="match status" value="1"/>
</dbReference>
<dbReference type="SUPFAM" id="SSF52540">
    <property type="entry name" value="P-loop containing nucleoside triphosphate hydrolases"/>
    <property type="match status" value="1"/>
</dbReference>
<evidence type="ECO:0000313" key="3">
    <source>
        <dbReference type="EMBL" id="MSS42561.1"/>
    </source>
</evidence>
<evidence type="ECO:0000259" key="1">
    <source>
        <dbReference type="Pfam" id="PF07726"/>
    </source>
</evidence>
<accession>A0A844FF12</accession>
<dbReference type="InterPro" id="IPR011703">
    <property type="entry name" value="ATPase_AAA-3"/>
</dbReference>
<dbReference type="OrthoDB" id="9808397at2"/>